<name>A0A532VB34_UNCT6</name>
<evidence type="ECO:0008006" key="3">
    <source>
        <dbReference type="Google" id="ProtNLM"/>
    </source>
</evidence>
<dbReference type="AlphaFoldDB" id="A0A532VB34"/>
<accession>A0A532VB34</accession>
<protein>
    <recommendedName>
        <fullName evidence="3">Outer membrane lipoprotein-sorting protein</fullName>
    </recommendedName>
</protein>
<reference evidence="1 2" key="1">
    <citation type="submission" date="2017-06" db="EMBL/GenBank/DDBJ databases">
        <title>Novel microbial phyla capable of carbon fixation and sulfur reduction in deep-sea sediments.</title>
        <authorList>
            <person name="Huang J."/>
            <person name="Baker B."/>
            <person name="Wang Y."/>
        </authorList>
    </citation>
    <scope>NUCLEOTIDE SEQUENCE [LARGE SCALE GENOMIC DNA]</scope>
    <source>
        <strain evidence="1">B3_TA06</strain>
    </source>
</reference>
<dbReference type="SUPFAM" id="SSF89392">
    <property type="entry name" value="Prokaryotic lipoproteins and lipoprotein localization factors"/>
    <property type="match status" value="1"/>
</dbReference>
<dbReference type="InterPro" id="IPR029046">
    <property type="entry name" value="LolA/LolB/LppX"/>
</dbReference>
<sequence length="220" mass="24801">MKKLATKLIIAAVVLSVTTIRGGQAQEALAKMRSAWKSVDQYTVRLVSHLEKDGKTSNSTINLSYKRPGWVKIEVIEGDKKGSAGLYDPNKDRIQVRWAGIALPVYLSPDAKIAKSLRGEKIYSITFEKMLEHADWYLANGSLKWIGEETFEGASCAVIEFKTASVDKNLGIARERWWLDKKTGFIRKTNGFDANGKKVQRAIYRDLKLNPDLPEDHFKL</sequence>
<dbReference type="Gene3D" id="2.50.20.10">
    <property type="entry name" value="Lipoprotein localisation LolA/LolB/LppX"/>
    <property type="match status" value="1"/>
</dbReference>
<evidence type="ECO:0000313" key="2">
    <source>
        <dbReference type="Proteomes" id="UP000317778"/>
    </source>
</evidence>
<organism evidence="1 2">
    <name type="scientific">candidate division TA06 bacterium B3_TA06</name>
    <dbReference type="NCBI Taxonomy" id="2012487"/>
    <lineage>
        <taxon>Bacteria</taxon>
        <taxon>Bacteria division TA06</taxon>
    </lineage>
</organism>
<dbReference type="Proteomes" id="UP000317778">
    <property type="component" value="Unassembled WGS sequence"/>
</dbReference>
<evidence type="ECO:0000313" key="1">
    <source>
        <dbReference type="EMBL" id="TKJ44362.1"/>
    </source>
</evidence>
<gene>
    <name evidence="1" type="ORF">CEE36_01065</name>
</gene>
<dbReference type="EMBL" id="NJBO01000001">
    <property type="protein sequence ID" value="TKJ44362.1"/>
    <property type="molecule type" value="Genomic_DNA"/>
</dbReference>
<comment type="caution">
    <text evidence="1">The sequence shown here is derived from an EMBL/GenBank/DDBJ whole genome shotgun (WGS) entry which is preliminary data.</text>
</comment>
<proteinExistence type="predicted"/>